<dbReference type="PANTHER" id="PTHR22617">
    <property type="entry name" value="CHEMOTAXIS SENSOR HISTIDINE KINASE-RELATED"/>
    <property type="match status" value="1"/>
</dbReference>
<dbReference type="Gene3D" id="2.30.30.40">
    <property type="entry name" value="SH3 Domains"/>
    <property type="match status" value="1"/>
</dbReference>
<accession>A0A7I9VIL2</accession>
<protein>
    <recommendedName>
        <fullName evidence="1">CheW-like domain-containing protein</fullName>
    </recommendedName>
</protein>
<evidence type="ECO:0000313" key="3">
    <source>
        <dbReference type="Proteomes" id="UP000503640"/>
    </source>
</evidence>
<dbReference type="GO" id="GO:0006935">
    <property type="term" value="P:chemotaxis"/>
    <property type="evidence" value="ECO:0007669"/>
    <property type="project" value="InterPro"/>
</dbReference>
<dbReference type="PROSITE" id="PS50851">
    <property type="entry name" value="CHEW"/>
    <property type="match status" value="1"/>
</dbReference>
<dbReference type="InterPro" id="IPR036061">
    <property type="entry name" value="CheW-like_dom_sf"/>
</dbReference>
<dbReference type="InterPro" id="IPR002545">
    <property type="entry name" value="CheW-lke_dom"/>
</dbReference>
<comment type="caution">
    <text evidence="2">The sequence shown here is derived from an EMBL/GenBank/DDBJ whole genome shotgun (WGS) entry which is preliminary data.</text>
</comment>
<dbReference type="AlphaFoldDB" id="A0A7I9VIL2"/>
<dbReference type="GO" id="GO:0007165">
    <property type="term" value="P:signal transduction"/>
    <property type="evidence" value="ECO:0007669"/>
    <property type="project" value="InterPro"/>
</dbReference>
<reference evidence="3" key="1">
    <citation type="journal article" date="2020" name="Appl. Environ. Microbiol.">
        <title>Diazotrophic Anaeromyxobacter Isolates from Soils.</title>
        <authorList>
            <person name="Masuda Y."/>
            <person name="Yamanaka H."/>
            <person name="Xu Z.X."/>
            <person name="Shiratori Y."/>
            <person name="Aono T."/>
            <person name="Amachi S."/>
            <person name="Senoo K."/>
            <person name="Itoh H."/>
        </authorList>
    </citation>
    <scope>NUCLEOTIDE SEQUENCE [LARGE SCALE GENOMIC DNA]</scope>
    <source>
        <strain evidence="3">R267</strain>
    </source>
</reference>
<evidence type="ECO:0000259" key="1">
    <source>
        <dbReference type="PROSITE" id="PS50851"/>
    </source>
</evidence>
<name>A0A7I9VIL2_9BACT</name>
<dbReference type="Pfam" id="PF01584">
    <property type="entry name" value="CheW"/>
    <property type="match status" value="1"/>
</dbReference>
<gene>
    <name evidence="2" type="ORF">AMYX_09240</name>
</gene>
<keyword evidence="3" id="KW-1185">Reference proteome</keyword>
<dbReference type="EMBL" id="BJTG01000002">
    <property type="protein sequence ID" value="GEJ56183.1"/>
    <property type="molecule type" value="Genomic_DNA"/>
</dbReference>
<organism evidence="2 3">
    <name type="scientific">Anaeromyxobacter diazotrophicus</name>
    <dbReference type="NCBI Taxonomy" id="2590199"/>
    <lineage>
        <taxon>Bacteria</taxon>
        <taxon>Pseudomonadati</taxon>
        <taxon>Myxococcota</taxon>
        <taxon>Myxococcia</taxon>
        <taxon>Myxococcales</taxon>
        <taxon>Cystobacterineae</taxon>
        <taxon>Anaeromyxobacteraceae</taxon>
        <taxon>Anaeromyxobacter</taxon>
    </lineage>
</organism>
<proteinExistence type="predicted"/>
<dbReference type="RefSeq" id="WP_176063421.1">
    <property type="nucleotide sequence ID" value="NZ_BJTG01000002.1"/>
</dbReference>
<dbReference type="SMART" id="SM00260">
    <property type="entry name" value="CheW"/>
    <property type="match status" value="1"/>
</dbReference>
<dbReference type="Gene3D" id="2.40.50.180">
    <property type="entry name" value="CheA-289, Domain 4"/>
    <property type="match status" value="1"/>
</dbReference>
<feature type="domain" description="CheW-like" evidence="1">
    <location>
        <begin position="22"/>
        <end position="171"/>
    </location>
</feature>
<dbReference type="PANTHER" id="PTHR22617:SF23">
    <property type="entry name" value="CHEMOTAXIS PROTEIN CHEW"/>
    <property type="match status" value="1"/>
</dbReference>
<evidence type="ECO:0000313" key="2">
    <source>
        <dbReference type="EMBL" id="GEJ56183.1"/>
    </source>
</evidence>
<dbReference type="GO" id="GO:0005829">
    <property type="term" value="C:cytosol"/>
    <property type="evidence" value="ECO:0007669"/>
    <property type="project" value="TreeGrafter"/>
</dbReference>
<sequence>MKALPLGGPEPRASEAAGAGELVELCAFQVGGEEYAIDLRRVREIVQPLPVTPVPCGPEFLDGVMDLRGEVIPVVDVRRRLGFPVSGAARAKVLVVNVAGRVLGLVVDAVLEVMRLPRATIGPPPLGGDAGPRLYLGVCAPRERGAGSARPAARKLRLLLNVKALLEPGVAREAAALRPRPGHPDPA</sequence>
<dbReference type="InterPro" id="IPR039315">
    <property type="entry name" value="CheW"/>
</dbReference>
<dbReference type="Proteomes" id="UP000503640">
    <property type="component" value="Unassembled WGS sequence"/>
</dbReference>
<dbReference type="SUPFAM" id="SSF50341">
    <property type="entry name" value="CheW-like"/>
    <property type="match status" value="1"/>
</dbReference>